<dbReference type="EMBL" id="JAJJMA010070533">
    <property type="protein sequence ID" value="MCL7027640.1"/>
    <property type="molecule type" value="Genomic_DNA"/>
</dbReference>
<evidence type="ECO:0000259" key="2">
    <source>
        <dbReference type="PROSITE" id="PS50800"/>
    </source>
</evidence>
<dbReference type="SMART" id="SM00513">
    <property type="entry name" value="SAP"/>
    <property type="match status" value="1"/>
</dbReference>
<gene>
    <name evidence="3" type="ORF">MKW94_022883</name>
</gene>
<dbReference type="Gene3D" id="1.10.720.30">
    <property type="entry name" value="SAP domain"/>
    <property type="match status" value="1"/>
</dbReference>
<feature type="region of interest" description="Disordered" evidence="1">
    <location>
        <begin position="127"/>
        <end position="147"/>
    </location>
</feature>
<dbReference type="SUPFAM" id="SSF68906">
    <property type="entry name" value="SAP domain"/>
    <property type="match status" value="1"/>
</dbReference>
<sequence>KKAEGAKTGNEEETALTKNKSQKRKMGHRYYTRQASKAVRENTNFEAESLTVQQRAKKEQSKLVPLSIKEGFKTHSSTSDSYPTMTVERLHALLKERGLMVKGKKDELIARLRGFQDTTDIARVASISTDQATSSGDSGLVQSGKNK</sequence>
<organism evidence="3 4">
    <name type="scientific">Papaver nudicaule</name>
    <name type="common">Iceland poppy</name>
    <dbReference type="NCBI Taxonomy" id="74823"/>
    <lineage>
        <taxon>Eukaryota</taxon>
        <taxon>Viridiplantae</taxon>
        <taxon>Streptophyta</taxon>
        <taxon>Embryophyta</taxon>
        <taxon>Tracheophyta</taxon>
        <taxon>Spermatophyta</taxon>
        <taxon>Magnoliopsida</taxon>
        <taxon>Ranunculales</taxon>
        <taxon>Papaveraceae</taxon>
        <taxon>Papaveroideae</taxon>
        <taxon>Papaver</taxon>
    </lineage>
</organism>
<proteinExistence type="predicted"/>
<feature type="region of interest" description="Disordered" evidence="1">
    <location>
        <begin position="1"/>
        <end position="29"/>
    </location>
</feature>
<accession>A0AA41S2P1</accession>
<evidence type="ECO:0000256" key="1">
    <source>
        <dbReference type="SAM" id="MobiDB-lite"/>
    </source>
</evidence>
<dbReference type="InterPro" id="IPR036361">
    <property type="entry name" value="SAP_dom_sf"/>
</dbReference>
<feature type="domain" description="SAP" evidence="2">
    <location>
        <begin position="82"/>
        <end position="116"/>
    </location>
</feature>
<protein>
    <recommendedName>
        <fullName evidence="2">SAP domain-containing protein</fullName>
    </recommendedName>
</protein>
<feature type="non-terminal residue" evidence="3">
    <location>
        <position position="1"/>
    </location>
</feature>
<evidence type="ECO:0000313" key="3">
    <source>
        <dbReference type="EMBL" id="MCL7027640.1"/>
    </source>
</evidence>
<reference evidence="3" key="1">
    <citation type="submission" date="2022-03" db="EMBL/GenBank/DDBJ databases">
        <title>A functionally conserved STORR gene fusion in Papaver species that diverged 16.8 million years ago.</title>
        <authorList>
            <person name="Catania T."/>
        </authorList>
    </citation>
    <scope>NUCLEOTIDE SEQUENCE</scope>
    <source>
        <strain evidence="3">S-191538</strain>
    </source>
</reference>
<dbReference type="Proteomes" id="UP001177140">
    <property type="component" value="Unassembled WGS sequence"/>
</dbReference>
<comment type="caution">
    <text evidence="3">The sequence shown here is derived from an EMBL/GenBank/DDBJ whole genome shotgun (WGS) entry which is preliminary data.</text>
</comment>
<dbReference type="PROSITE" id="PS50800">
    <property type="entry name" value="SAP"/>
    <property type="match status" value="1"/>
</dbReference>
<feature type="compositionally biased region" description="Basic residues" evidence="1">
    <location>
        <begin position="20"/>
        <end position="29"/>
    </location>
</feature>
<keyword evidence="4" id="KW-1185">Reference proteome</keyword>
<dbReference type="InterPro" id="IPR003034">
    <property type="entry name" value="SAP_dom"/>
</dbReference>
<name>A0AA41S2P1_PAPNU</name>
<evidence type="ECO:0000313" key="4">
    <source>
        <dbReference type="Proteomes" id="UP001177140"/>
    </source>
</evidence>
<dbReference type="Pfam" id="PF02037">
    <property type="entry name" value="SAP"/>
    <property type="match status" value="1"/>
</dbReference>
<dbReference type="AlphaFoldDB" id="A0AA41S2P1"/>